<evidence type="ECO:0000256" key="2">
    <source>
        <dbReference type="ARBA" id="ARBA00023015"/>
    </source>
</evidence>
<organism evidence="8 9">
    <name type="scientific">Cyphellophora europaea (strain CBS 101466)</name>
    <name type="common">Phialophora europaea</name>
    <dbReference type="NCBI Taxonomy" id="1220924"/>
    <lineage>
        <taxon>Eukaryota</taxon>
        <taxon>Fungi</taxon>
        <taxon>Dikarya</taxon>
        <taxon>Ascomycota</taxon>
        <taxon>Pezizomycotina</taxon>
        <taxon>Eurotiomycetes</taxon>
        <taxon>Chaetothyriomycetidae</taxon>
        <taxon>Chaetothyriales</taxon>
        <taxon>Cyphellophoraceae</taxon>
        <taxon>Cyphellophora</taxon>
    </lineage>
</organism>
<evidence type="ECO:0000256" key="6">
    <source>
        <dbReference type="SAM" id="MobiDB-lite"/>
    </source>
</evidence>
<feature type="compositionally biased region" description="Basic and acidic residues" evidence="6">
    <location>
        <begin position="12"/>
        <end position="29"/>
    </location>
</feature>
<dbReference type="Pfam" id="PF11951">
    <property type="entry name" value="Fungal_trans_2"/>
    <property type="match status" value="1"/>
</dbReference>
<evidence type="ECO:0000313" key="8">
    <source>
        <dbReference type="EMBL" id="ETN46750.1"/>
    </source>
</evidence>
<dbReference type="GO" id="GO:0000981">
    <property type="term" value="F:DNA-binding transcription factor activity, RNA polymerase II-specific"/>
    <property type="evidence" value="ECO:0007669"/>
    <property type="project" value="InterPro"/>
</dbReference>
<keyword evidence="3" id="KW-0238">DNA-binding</keyword>
<keyword evidence="2" id="KW-0805">Transcription regulation</keyword>
<evidence type="ECO:0000313" key="9">
    <source>
        <dbReference type="Proteomes" id="UP000030752"/>
    </source>
</evidence>
<feature type="region of interest" description="Disordered" evidence="6">
    <location>
        <begin position="772"/>
        <end position="797"/>
    </location>
</feature>
<dbReference type="VEuPathDB" id="FungiDB:HMPREF1541_00939"/>
<dbReference type="EMBL" id="KB822711">
    <property type="protein sequence ID" value="ETN46750.1"/>
    <property type="molecule type" value="Genomic_DNA"/>
</dbReference>
<dbReference type="PROSITE" id="PS00463">
    <property type="entry name" value="ZN2_CY6_FUNGAL_1"/>
    <property type="match status" value="1"/>
</dbReference>
<keyword evidence="4" id="KW-0804">Transcription</keyword>
<feature type="region of interest" description="Disordered" evidence="6">
    <location>
        <begin position="328"/>
        <end position="360"/>
    </location>
</feature>
<proteinExistence type="predicted"/>
<dbReference type="OrthoDB" id="5391043at2759"/>
<dbReference type="InterPro" id="IPR021858">
    <property type="entry name" value="Fun_TF"/>
</dbReference>
<dbReference type="Gene3D" id="4.10.240.10">
    <property type="entry name" value="Zn(2)-C6 fungal-type DNA-binding domain"/>
    <property type="match status" value="1"/>
</dbReference>
<dbReference type="SUPFAM" id="SSF57701">
    <property type="entry name" value="Zn2/Cys6 DNA-binding domain"/>
    <property type="match status" value="1"/>
</dbReference>
<feature type="domain" description="Zn(2)-C6 fungal-type" evidence="7">
    <location>
        <begin position="44"/>
        <end position="72"/>
    </location>
</feature>
<dbReference type="SMART" id="SM00066">
    <property type="entry name" value="GAL4"/>
    <property type="match status" value="1"/>
</dbReference>
<reference evidence="8 9" key="1">
    <citation type="submission" date="2013-03" db="EMBL/GenBank/DDBJ databases">
        <title>The Genome Sequence of Phialophora europaea CBS 101466.</title>
        <authorList>
            <consortium name="The Broad Institute Genomics Platform"/>
            <person name="Cuomo C."/>
            <person name="de Hoog S."/>
            <person name="Gorbushina A."/>
            <person name="Walker B."/>
            <person name="Young S.K."/>
            <person name="Zeng Q."/>
            <person name="Gargeya S."/>
            <person name="Fitzgerald M."/>
            <person name="Haas B."/>
            <person name="Abouelleil A."/>
            <person name="Allen A.W."/>
            <person name="Alvarado L."/>
            <person name="Arachchi H.M."/>
            <person name="Berlin A.M."/>
            <person name="Chapman S.B."/>
            <person name="Gainer-Dewar J."/>
            <person name="Goldberg J."/>
            <person name="Griggs A."/>
            <person name="Gujja S."/>
            <person name="Hansen M."/>
            <person name="Howarth C."/>
            <person name="Imamovic A."/>
            <person name="Ireland A."/>
            <person name="Larimer J."/>
            <person name="McCowan C."/>
            <person name="Murphy C."/>
            <person name="Pearson M."/>
            <person name="Poon T.W."/>
            <person name="Priest M."/>
            <person name="Roberts A."/>
            <person name="Saif S."/>
            <person name="Shea T."/>
            <person name="Sisk P."/>
            <person name="Sykes S."/>
            <person name="Wortman J."/>
            <person name="Nusbaum C."/>
            <person name="Birren B."/>
        </authorList>
    </citation>
    <scope>NUCLEOTIDE SEQUENCE [LARGE SCALE GENOMIC DNA]</scope>
    <source>
        <strain evidence="8 9">CBS 101466</strain>
    </source>
</reference>
<dbReference type="PANTHER" id="PTHR37534">
    <property type="entry name" value="TRANSCRIPTIONAL ACTIVATOR PROTEIN UGA3"/>
    <property type="match status" value="1"/>
</dbReference>
<name>W2SDQ0_CYPE1</name>
<dbReference type="GO" id="GO:0005634">
    <property type="term" value="C:nucleus"/>
    <property type="evidence" value="ECO:0007669"/>
    <property type="project" value="UniProtKB-SubCell"/>
</dbReference>
<accession>W2SDQ0</accession>
<dbReference type="InterPro" id="IPR001138">
    <property type="entry name" value="Zn2Cys6_DnaBD"/>
</dbReference>
<feature type="region of interest" description="Disordered" evidence="6">
    <location>
        <begin position="654"/>
        <end position="735"/>
    </location>
</feature>
<dbReference type="GO" id="GO:0045944">
    <property type="term" value="P:positive regulation of transcription by RNA polymerase II"/>
    <property type="evidence" value="ECO:0007669"/>
    <property type="project" value="TreeGrafter"/>
</dbReference>
<dbReference type="PANTHER" id="PTHR37534:SF23">
    <property type="entry name" value="ZN(II)2CYS6 TRANSCRIPTION FACTOR (EUROFUNG)"/>
    <property type="match status" value="1"/>
</dbReference>
<dbReference type="Proteomes" id="UP000030752">
    <property type="component" value="Unassembled WGS sequence"/>
</dbReference>
<evidence type="ECO:0000256" key="5">
    <source>
        <dbReference type="ARBA" id="ARBA00023242"/>
    </source>
</evidence>
<dbReference type="HOGENOM" id="CLU_006603_0_0_1"/>
<evidence type="ECO:0000259" key="7">
    <source>
        <dbReference type="PROSITE" id="PS50048"/>
    </source>
</evidence>
<evidence type="ECO:0000256" key="3">
    <source>
        <dbReference type="ARBA" id="ARBA00023125"/>
    </source>
</evidence>
<evidence type="ECO:0000256" key="4">
    <source>
        <dbReference type="ARBA" id="ARBA00023163"/>
    </source>
</evidence>
<dbReference type="PROSITE" id="PS50048">
    <property type="entry name" value="ZN2_CY6_FUNGAL_2"/>
    <property type="match status" value="1"/>
</dbReference>
<dbReference type="Pfam" id="PF00172">
    <property type="entry name" value="Zn_clus"/>
    <property type="match status" value="1"/>
</dbReference>
<dbReference type="GeneID" id="19968278"/>
<comment type="subcellular location">
    <subcellularLocation>
        <location evidence="1">Nucleus</location>
    </subcellularLocation>
</comment>
<dbReference type="eggNOG" id="ENOG502QT9U">
    <property type="taxonomic scope" value="Eukaryota"/>
</dbReference>
<dbReference type="STRING" id="1220924.W2SDQ0"/>
<dbReference type="InterPro" id="IPR036864">
    <property type="entry name" value="Zn2-C6_fun-type_DNA-bd_sf"/>
</dbReference>
<feature type="compositionally biased region" description="Polar residues" evidence="6">
    <location>
        <begin position="776"/>
        <end position="789"/>
    </location>
</feature>
<dbReference type="GO" id="GO:0008270">
    <property type="term" value="F:zinc ion binding"/>
    <property type="evidence" value="ECO:0007669"/>
    <property type="project" value="InterPro"/>
</dbReference>
<evidence type="ECO:0000256" key="1">
    <source>
        <dbReference type="ARBA" id="ARBA00004123"/>
    </source>
</evidence>
<dbReference type="CDD" id="cd00067">
    <property type="entry name" value="GAL4"/>
    <property type="match status" value="1"/>
</dbReference>
<gene>
    <name evidence="8" type="ORF">HMPREF1541_00939</name>
</gene>
<keyword evidence="5" id="KW-0539">Nucleus</keyword>
<dbReference type="AlphaFoldDB" id="W2SDQ0"/>
<dbReference type="GO" id="GO:0000976">
    <property type="term" value="F:transcription cis-regulatory region binding"/>
    <property type="evidence" value="ECO:0007669"/>
    <property type="project" value="TreeGrafter"/>
</dbReference>
<keyword evidence="9" id="KW-1185">Reference proteome</keyword>
<dbReference type="RefSeq" id="XP_008711462.1">
    <property type="nucleotide sequence ID" value="XM_008713240.1"/>
</dbReference>
<feature type="compositionally biased region" description="Polar residues" evidence="6">
    <location>
        <begin position="686"/>
        <end position="699"/>
    </location>
</feature>
<dbReference type="InParanoid" id="W2SDQ0"/>
<protein>
    <recommendedName>
        <fullName evidence="7">Zn(2)-C6 fungal-type domain-containing protein</fullName>
    </recommendedName>
</protein>
<feature type="region of interest" description="Disordered" evidence="6">
    <location>
        <begin position="1"/>
        <end position="42"/>
    </location>
</feature>
<sequence>MTPKSEIDEADIEIKSEGKESPKSTDHSTKTSSKSAAKRRTKTGCLTCRKRRIKCGEEKPFCKNCIKSKRECAGYVQPLVYKQQQGLSTQDPGSRTSLSDGEFRFNEGFGLVGSSSQAHFGPFNPFLSLQNHFAHSIKNHNHASRSQAFHYHPPDPSQPYAHPPAAQSFDSYRRHSFQHHNAHLFGYGAGLPAFTNAQEGSWAGRPQTGMMTTQASYSQEDYGQPTTMMASPGAYSESYAGVPASYLSFDSAPLHADVASDPSPRRHSVYGFVQAAPLDPKMPILCAPDTVLDDDDDKDYASDVDMDDMSQNATHYVEVERGNVNSLDGHVSARSLPERTSRPRHPGTLRLVQQPAPQPPLLDSRNEMVFTHFVNILGPCMSIFERPPVDPWASPLQTLWSYTLPSAAMSNTALAHAILAISGLHIAKLQQSSESPSLKHFTYAARRVGRQLSLPERRHEITTLATVLLLGFYEVLGADHSRWNLHLVGATKLVTEHDLSGLTCTMRRARAQARQMAAYANSALTEADLEQAGIAPSLLNDVDWDVDEKLVSALTGLGINYDTPARGVAYEARAPQPVTERELAKYKTKLDLWWWFCKQDMFQSLVSGERLLMPFEQRRHCPPRSRIGVGDAAYGTFDHLVLLISRLSDFGGKDRHRKQQAIQASGQQWRPPGWLFAKHPHRSGYANPSTTAQSHTTAQRPFAEQASAPANDTDQYHERHRTPNANEGRVRHTKLSVPFGAVQGDPPMFGMMPPPPVPPKMHSSFHAMDRSLRADGTTSPPREQRNSPPHASLEEQTKAALAEHATIAKAFDHFHKCLGAEFQPVPNDPTLTSSPFGPRLRYSSPEIACIWAHYHVGRILLYRLHPDMPPAAMVAAGITSQLTKSHSQIVGQIVAGLFASIPAGNPGEPLSPRYAGALMEITFPILFSSIQYTDMSQRGWTINKLHDIAQMTGWATSGAVAAACEIAWEKLGQAGKGPPYARSLDRNNKDVRINGNLRRLAPQLASSVSELESEHESQFVSHDRSLISKSGPSRVHWAMGLLSVEEDVKKMNIGQD</sequence>